<dbReference type="InterPro" id="IPR011646">
    <property type="entry name" value="KAP_P-loop"/>
</dbReference>
<keyword evidence="1" id="KW-0812">Transmembrane</keyword>
<dbReference type="EMBL" id="PESE01000001">
    <property type="protein sequence ID" value="PYD41183.1"/>
    <property type="molecule type" value="Genomic_DNA"/>
</dbReference>
<gene>
    <name evidence="3" type="ORF">CT690_05635</name>
</gene>
<evidence type="ECO:0000259" key="2">
    <source>
        <dbReference type="Pfam" id="PF07693"/>
    </source>
</evidence>
<dbReference type="Pfam" id="PF07693">
    <property type="entry name" value="KAP_NTPase"/>
    <property type="match status" value="1"/>
</dbReference>
<name>A0A318PGH8_SERPL</name>
<keyword evidence="1" id="KW-0472">Membrane</keyword>
<comment type="caution">
    <text evidence="3">The sequence shown here is derived from an EMBL/GenBank/DDBJ whole genome shotgun (WGS) entry which is preliminary data.</text>
</comment>
<sequence length="1153" mass="131601">MPADSDLFKGGSHQNVADRMAEVIKEQEINILGLEGELGSGKSTIIHFLKKNLSPEYTFIDFDAEIYHYGNTKKALIEVIHDGLSESKGANKDNLDKLKNTALGNIVKYDKRVSSRLSWWTVSFILLCLLSVQMVRYLILDINANVKIPGAISGLVISLEIVAALSPGLLLLWLLVSPKLNLKSWWAVSFGLICLFFVQMISYLILDINANAKNPGAISGLVIALEIVAALTSVVLLVWILVSQKLNAKPRSNSEDVTTVGDLFKQNSTDSITEKWLISREIGTIELTNALAGFTSSSSVSADAKFILIIDNLDRINAEKVKELWSDMELIAGTTHRQFRIIVPYSARHVAKSLLLEGHTGREFISKRIPVTFTVPPLITAGWQDTFREMWKETVNDRTDFSCAETMQILERWRTAEYPRMTPRLLKKLVNDVHILLMTVPAVAPEEYVLLALYVVFVRYNESDVMALLRFDENDPINMQPNEYEDKLQATKAQLNRLFMNDTNRWSEYLMSIHFQASVELARTELFDFPLTEAVNSQDAVALEKLTGMYGFSHAWQRCAGRFNMYDWMETVIKLSEDTLIKIKEELTGAADRLNANYALSERESFRESFTQSLKFLEEKGYLGTKDFMVRQKNYVVAELNKLQKMPENDEVYVRELLKEADLYSAIFKTNLLELIENDVSGKFYSMYLLNERENLPNLCVSTLSLIDAEQENMLRHLLLTETHGIFDPDVIRFFELSSRAVENIVNNENASLPENIVSKLGLLRNSGSNEYIDDLRYVIFNPEWYDSQITSSLKKQSVIRENYPEEFSAHLVAHLVAIKNHSEIPNYAQGYENNLNYIKFLSFYFRYARDFNIVLDALKDTQSSAYVKEAIKILFIENHLGLINTVDYVNTYYPLLKSELSDVDYMSPIVNRENGLLRSINEKNIAKISVGFLEDIFSSNLLKRFKEKLHTISQDIISSEEQLYSAFKSIESNRSLVLRRMASAGKYVNMTAGISLFADWYRNIDGVQLKAPNNVRLIWSCINEVQRVEILKELHDVLMEVGTLKDNRLKVIHDFHDVINFTEPEGKTSRRAIAALFSLTSSDEILRSWLNAQQFTFSAWPRAEAETVSQVINENQENFPDIISRSSFIRNRLPVLTPEQDDTNAEGNKDEA</sequence>
<dbReference type="AlphaFoldDB" id="A0A318PGH8"/>
<accession>A0A318PGH8</accession>
<feature type="transmembrane region" description="Helical" evidence="1">
    <location>
        <begin position="151"/>
        <end position="176"/>
    </location>
</feature>
<organism evidence="3 4">
    <name type="scientific">Serratia plymuthica</name>
    <dbReference type="NCBI Taxonomy" id="82996"/>
    <lineage>
        <taxon>Bacteria</taxon>
        <taxon>Pseudomonadati</taxon>
        <taxon>Pseudomonadota</taxon>
        <taxon>Gammaproteobacteria</taxon>
        <taxon>Enterobacterales</taxon>
        <taxon>Yersiniaceae</taxon>
        <taxon>Serratia</taxon>
    </lineage>
</organism>
<evidence type="ECO:0000313" key="3">
    <source>
        <dbReference type="EMBL" id="PYD41183.1"/>
    </source>
</evidence>
<feature type="transmembrane region" description="Helical" evidence="1">
    <location>
        <begin position="117"/>
        <end position="139"/>
    </location>
</feature>
<proteinExistence type="predicted"/>
<feature type="transmembrane region" description="Helical" evidence="1">
    <location>
        <begin position="218"/>
        <end position="242"/>
    </location>
</feature>
<dbReference type="Proteomes" id="UP000248196">
    <property type="component" value="Unassembled WGS sequence"/>
</dbReference>
<protein>
    <recommendedName>
        <fullName evidence="2">KAP NTPase domain-containing protein</fullName>
    </recommendedName>
</protein>
<feature type="transmembrane region" description="Helical" evidence="1">
    <location>
        <begin position="185"/>
        <end position="206"/>
    </location>
</feature>
<keyword evidence="1" id="KW-1133">Transmembrane helix</keyword>
<evidence type="ECO:0000256" key="1">
    <source>
        <dbReference type="SAM" id="Phobius"/>
    </source>
</evidence>
<evidence type="ECO:0000313" key="4">
    <source>
        <dbReference type="Proteomes" id="UP000248196"/>
    </source>
</evidence>
<dbReference type="InterPro" id="IPR027417">
    <property type="entry name" value="P-loop_NTPase"/>
</dbReference>
<dbReference type="SUPFAM" id="SSF52540">
    <property type="entry name" value="P-loop containing nucleoside triphosphate hydrolases"/>
    <property type="match status" value="1"/>
</dbReference>
<reference evidence="3 4" key="1">
    <citation type="submission" date="2017-11" db="EMBL/GenBank/DDBJ databases">
        <title>Genome sequence of the oocydin A producing rhizobacterium Serratia plymuthica 4Rx5.</title>
        <authorList>
            <person name="Matilla M.A."/>
            <person name="Udaondo Z."/>
            <person name="Salmond G.P.C."/>
        </authorList>
    </citation>
    <scope>NUCLEOTIDE SEQUENCE [LARGE SCALE GENOMIC DNA]</scope>
    <source>
        <strain evidence="3 4">4Rx5</strain>
    </source>
</reference>
<feature type="domain" description="KAP NTPase" evidence="2">
    <location>
        <begin position="15"/>
        <end position="439"/>
    </location>
</feature>